<feature type="domain" description="PKD/Chitinase" evidence="1">
    <location>
        <begin position="3224"/>
        <end position="3317"/>
    </location>
</feature>
<reference evidence="2" key="1">
    <citation type="submission" date="2022-09" db="EMBL/GenBank/DDBJ databases">
        <title>Aureispira anguillicida sp. nov., isolated from Leptocephalus of Japanese eel Anguilla japonica.</title>
        <authorList>
            <person name="Yuasa K."/>
            <person name="Mekata T."/>
            <person name="Ikunari K."/>
        </authorList>
    </citation>
    <scope>NUCLEOTIDE SEQUENCE</scope>
    <source>
        <strain evidence="2">EL160426</strain>
    </source>
</reference>
<dbReference type="InterPro" id="IPR026444">
    <property type="entry name" value="Secre_tail"/>
</dbReference>
<organism evidence="2 3">
    <name type="scientific">Aureispira anguillae</name>
    <dbReference type="NCBI Taxonomy" id="2864201"/>
    <lineage>
        <taxon>Bacteria</taxon>
        <taxon>Pseudomonadati</taxon>
        <taxon>Bacteroidota</taxon>
        <taxon>Saprospiria</taxon>
        <taxon>Saprospirales</taxon>
        <taxon>Saprospiraceae</taxon>
        <taxon>Aureispira</taxon>
    </lineage>
</organism>
<evidence type="ECO:0000313" key="3">
    <source>
        <dbReference type="Proteomes" id="UP001060919"/>
    </source>
</evidence>
<name>A0A916DTJ5_9BACT</name>
<keyword evidence="3" id="KW-1185">Reference proteome</keyword>
<dbReference type="InterPro" id="IPR013783">
    <property type="entry name" value="Ig-like_fold"/>
</dbReference>
<sequence>MRPLRILHIILYTIVICFFSETALGQKIYNLDGTSIAVGTPVNVCPNVDYTLNFSRTSGSANPMFFQATGTNSGNVQFNGSAGTTATCLASPGNLTIRFVGTGSSYTATITVRNDASGNCTGSGGTETLTFSVQTGAINSLPATYNACYGSPLELANTCAGDCGAATFAWTQNGASVGGNTEDHTMGISTINGIGVGNTATMQVTSSVSYASGALVCTSVASTDVTVRDIPSLSAMTFGAATHPNPYTAATNGEICINGDQAISITCTGDCPTVTPSVTGTYEWFIRESSVSGLPIVANGTTILSAGSHSATANGSDGETIVPATIGTVGVAPGLYDIVVVATNDYGCSSTFEQEDDFTVNDIPAVEIYHNKGDATWNIASMSSVDVAIADAICTGVNLEFEVNGCADSDYITTNMSQNSSGAVSNPNAATNYTTPCLTNTNGSYFRTVTWTALGEDGVTPIPIDGTTTATTLSIPTDDASNRVSSSASWLGVVAPINRSNYSVTVEGYNGCTNSDDIIIRVEEPVISFEIDGTPVAAHVDVTACYGSTPQILAVCDLCQGTTSATWAATQGSNTIQTGTDTLNPMTVNPVVASASTSWFEVTVTGERGCTNSQTLDDAHIVAVAGPVVSVSNQALICSSGNLELTDAGFSNSSSYAVYTSDPNIGNPAAVYNCAAGSCSNPILVPNPTDGTTYWLEATNGSCADDDNTGAINVEPSPSISIKSDPSPPCNNRINYYHINGSSSYNYVWTIDTPNAASTTAQPNPLGQGIISSGFFFGTSIYYQLNNGISAQTGVELGVTATASNGCTATLDFPPFDILDCTDPVMRKSKNGQPPNGLLTYDYICEGESIEMEAFFATTPPYTALYAWSTGETTADISVLSYPGSPDTITRSVTIYKDLGGGNTDSITTLTTTTIVSRGNVNFYPTGDNDPLVVDTSICINGGIIARANCPTCVGNLAYEWDLGAAITATNGSDWQTHTVNPSTTTTFDLLLTVSHGEDCEEDFVRTIDVNPLPGPILRDVDGNTLAGTKYLCDGEIDTIYVECGTCSTYRWNTSANTDTIFITNQGGYYAEVVDGNSCTNISNIAVYIESIDGLNSPVVANPTQVCSGRDVVLEVAPCVGCSYTWFNTAPLPNGTPLVTTQTHTTTVNGDYFAVVENQHGCLYKTNQINVNSTTLTIPTISGTTDSICTGQSTTLSTGSLSNVSYQWYLNGTVISGAIDSVYTTTVAGTYTVQVVYPNGCIEESPSFLVSSLTFTPNIVAADTVVCSGATVDLTTDLYAGWQYQWYRNGILIPGAIGSAYSADSAGSYYVEVTNYHLCVEQTTALDIISPSLSKPHATTNTPSICPNEYGVLSVSLCSECSYQWFEFDGTTSTAITNVDPTNYRDSVLAVSTSSYYAEVSKDGCSELSDTISIVVNSVFTPAITSSSSVVCDGRDALLITTGCIGCSYSWLINGSPVLGALNDTFHLVDNINDIGDYQIAVDYPNGCADTSAILTISDGSYSVLLEIDTTGGVPLDSVICNGVGETLLATPSITNLPGTYYHTLFLNNSPATGQSGVASSGASHTFPGNDAGVYTVEVTNPLNCRAISNLLPLRAVDILPVLTARATADPTSVGASAICTDSGTVFMEVTVPNCVTCTYDWRRGSASIGNTTTTYTTPEGAGGTGLYIVNVTEDGCLASSNVVGIANSIGTLNAAANTTDTSICNGQSVTLEHAASLGSPSANCIGCSFRWLRNTNPINGASNFQYVTSTPGIYNLEVTTSNGCVDTSTIINIRQVDPPSGMMLNFDTLVMIGTQLATGTPLASNGDPIDMNNWIFPSSARNDSLGANASSYFGSAPYNGALPVNAGLAGTDSVWFQPNDTLAGYHLITYYYDTLGCIFTVDDILEVLPPAAITVTNSNPLSVPYEACVGDDLTITTVNLDYSIDQVYAFDSDDNYVILPLNTVTTDPDTFGTNIRWNTTINLTVPGIANASYLMLVNSTTNDTTFTPFVLIHNTDLSFTGLPNMLCSNGAGITLFGNPSGGSFYVTTAGVPNGTIPNVVVGDTLYPTLLNQAAYTNGNQWVDVYYSYIETYTNGNQCPSNDTVSIRKEVKDVRLTDVTFNTISVSQTEELLTNLVHQVVPYQARPNKQPLYTSSFSGSFTNPAGSPTSFLPADAGVGPHPLTYSIQSGDCINSIEDTITVVPAPTPIAIPDTICRNFGTVGFGRDGAFPYPIPSPSILYPNVTTTYTDQLHVMNVTGAGVVTGNTNAGSETFSYNPTAVTGNYDTLVIEYGFYRNEDTLNNVGVGVGFDTLEYVIARIVQPIYIEDLSPVNIVDTIVSSFYCQENVLHLLAGNPSNNTFGGGLFMLYGGTNQYQFGDTLSNNVINPYAVNNLENATTTYDLVYILNGAACRNSDTMSITISKGLNPTFATANGLDEFCDTDQDVAITHNVLAPDTAILKIGGIPQPSYVFSPGPLNPGIHVVELQMIDTFGCSASALDTFTIHALPSLSVSPGLNNQYCANDPVVDFVVSPSPGCPSYAAPGHSVLDENFAGGIPPSWNSTNVFAGKTWVGTTSLAQGGPTDGAAFIDTSQVLNDSWLISKSIDLVAGHRYRLTYMARAGALDSTCSGFCDAGLVVNIGSAATAPMGTQLDIQTAISNDLTYVRYVVEHYHDPALGFTTGQYYLGFRSVTPALGRSLRLDNVRMRDMTIGSCSLDGIGYVSGSGVHNEVDSAYQFNPLAGDPGNIEVKYVYTDIRGCQDSLVYPITLDTTPVVSFTNLDAFYCENEPTVMLTGSPLGGTFTSSMGTNLIHVPFYAPLDTAFFPVNYQTNTSGVDIVSYMYTDANGCSNTSMDTVIVVGMPDSNAINAAALDPQGNGHCAYDTLATLDVVAISGALITNGTFSGAGVRNGAGGVGVATFHPDSAVLDMGHTGDVTITYTYMVPPFSYGCVDTTRLVTRVHAAPDLSFVNLPDSLCLNRDSFQVQVQNNVVTGSMGQISYTTVLGAQSGTFTETSSNGTPLPNFIYLFDTLYPYLATGHDQVDISYTYIANSTFGDCYSTINDSIRIDSIPVAYFQNLQPSYCENDAMSIFLAFPPYNLGSGYLQIDTNQIDSSFYWIDPSLMVGAGPSTAVYPTYYTYTDSRGCTGEVFDTFEVRPYPRITFSPNYQDTFCRQVGLYDLRQALVGPLGGYFTDNLALTSIQDSFYLNLNSLAGPRLVTYHYVDPVTQCQNQDSIWIYLFSGPELDFNIYGGCAQMDITFDGSASNLVAGIDSITRIWWDFEGNGTITNSHLDTSEITIPDTTYQYTTNGTYNVTMYVQNQGSCVDSITKPLIISPYYDLATDYFEDFNAGPGDWYEDQPINVTPSQVWTHENSLSSSQINHSNGFWVTMAADTLYQKNQQAWVYSPCFDFSSSKRPMIAFDLWRDALDGIDGLVMEFYNNTTNKWELVGDVGEGINWYQANFVLAKPGAQDTLLNKGWTGRSYGFESARLRLDQFKRQRDIRFRLAFATAIPTVIDSTSGNGYEGMAFDNVWIGERTRNVLVEHFNNIEYTNVLGDSSDVIDQGVYNKIFNTNYGLDVVLIQYQIDDGLMVNDPIFATNTSDLGARKGYYSAAPNKVFIDGRTIDSGQSDSLNVWDLDYDMLQFPDFSIDIDTVITIVGQELTVEAKVEALVDKDSADYLIHAVVIQDSFTYANPNHPWFNMLSVARKMLPDNGGTHENHEWLAGDTVRIIESWDFSNQLGQAYFNETQLEVVVFIQNNDTEEIYQVATTQDLNRYTGTKKIEDEIATEIFNLNVYPNPSSHFFNVEFDKALEGEYTWRLIDVTGRVMDIGIAERGTRKFAIDAERLVDGAYFFVIHSEDNKTYAQRKLIVIK</sequence>
<accession>A0A916DTJ5</accession>
<dbReference type="Gene3D" id="2.60.40.10">
    <property type="entry name" value="Immunoglobulins"/>
    <property type="match status" value="4"/>
</dbReference>
<dbReference type="Pfam" id="PF18962">
    <property type="entry name" value="Por_Secre_tail"/>
    <property type="match status" value="1"/>
</dbReference>
<dbReference type="KEGG" id="aup:AsAng_0033300"/>
<dbReference type="SMART" id="SM00089">
    <property type="entry name" value="PKD"/>
    <property type="match status" value="1"/>
</dbReference>
<dbReference type="SUPFAM" id="SSF49299">
    <property type="entry name" value="PKD domain"/>
    <property type="match status" value="1"/>
</dbReference>
<dbReference type="RefSeq" id="WP_264787968.1">
    <property type="nucleotide sequence ID" value="NZ_AP026867.1"/>
</dbReference>
<dbReference type="InterPro" id="IPR035986">
    <property type="entry name" value="PKD_dom_sf"/>
</dbReference>
<dbReference type="NCBIfam" id="TIGR04183">
    <property type="entry name" value="Por_Secre_tail"/>
    <property type="match status" value="1"/>
</dbReference>
<proteinExistence type="predicted"/>
<evidence type="ECO:0000259" key="1">
    <source>
        <dbReference type="SMART" id="SM00089"/>
    </source>
</evidence>
<protein>
    <submittedName>
        <fullName evidence="2">T9SS type A sorting domain-containing protein</fullName>
    </submittedName>
</protein>
<evidence type="ECO:0000313" key="2">
    <source>
        <dbReference type="EMBL" id="BDS12606.1"/>
    </source>
</evidence>
<dbReference type="InterPro" id="IPR022409">
    <property type="entry name" value="PKD/Chitinase_dom"/>
</dbReference>
<dbReference type="Proteomes" id="UP001060919">
    <property type="component" value="Chromosome"/>
</dbReference>
<gene>
    <name evidence="2" type="ORF">AsAng_0033300</name>
</gene>
<dbReference type="EMBL" id="AP026867">
    <property type="protein sequence ID" value="BDS12606.1"/>
    <property type="molecule type" value="Genomic_DNA"/>
</dbReference>